<evidence type="ECO:0000313" key="4">
    <source>
        <dbReference type="Proteomes" id="UP001501594"/>
    </source>
</evidence>
<name>A0ABP8E5M6_9MICO</name>
<evidence type="ECO:0000259" key="1">
    <source>
        <dbReference type="Pfam" id="PF02625"/>
    </source>
</evidence>
<proteinExistence type="predicted"/>
<dbReference type="InterPro" id="IPR027051">
    <property type="entry name" value="XdhC_Rossmann_dom"/>
</dbReference>
<dbReference type="RefSeq" id="WP_344797842.1">
    <property type="nucleotide sequence ID" value="NZ_BAABAU010000004.1"/>
</dbReference>
<dbReference type="Pfam" id="PF02625">
    <property type="entry name" value="XdhC_CoxI"/>
    <property type="match status" value="1"/>
</dbReference>
<dbReference type="PANTHER" id="PTHR30388:SF4">
    <property type="entry name" value="MOLYBDENUM COFACTOR INSERTION CHAPERONE PAOD"/>
    <property type="match status" value="1"/>
</dbReference>
<sequence length="354" mass="36443">MFEIADRLLAALDAGAVLAVATAVSIEGSAPRTVGTSMAYDGSVVLGSIAGGCVEAAVVGVAEEVLADGVARTVEYGVDDETAFSVGLTCGGQLRIRVERVDSSHPVVAQLREAAAGRAAGAAIALGPVRPEWEPRIEAERLARVGLGESALGTVDCGGSLVDVFFEVKGTRPHFVIIGAMEFSTALAAAAQVLGYRVTVTDPRELFTTAERFPGASVVVGWPQRILPNLDLDQRSVFCVLSHDARFDAVALDLALASPAFYVGAMGSRRTHERRIASLRERGVPAASIARLHSPIGLDLGASTPEETAVSILAEVLASRSAATAVPLAAMSGPVHRRAVAAPAAPAAPAVPRA</sequence>
<dbReference type="InterPro" id="IPR003777">
    <property type="entry name" value="XdhC_CoxI"/>
</dbReference>
<feature type="domain" description="XdhC- CoxI" evidence="1">
    <location>
        <begin position="12"/>
        <end position="77"/>
    </location>
</feature>
<evidence type="ECO:0000259" key="2">
    <source>
        <dbReference type="Pfam" id="PF13478"/>
    </source>
</evidence>
<accession>A0ABP8E5M6</accession>
<reference evidence="4" key="1">
    <citation type="journal article" date="2019" name="Int. J. Syst. Evol. Microbiol.">
        <title>The Global Catalogue of Microorganisms (GCM) 10K type strain sequencing project: providing services to taxonomists for standard genome sequencing and annotation.</title>
        <authorList>
            <consortium name="The Broad Institute Genomics Platform"/>
            <consortium name="The Broad Institute Genome Sequencing Center for Infectious Disease"/>
            <person name="Wu L."/>
            <person name="Ma J."/>
        </authorList>
    </citation>
    <scope>NUCLEOTIDE SEQUENCE [LARGE SCALE GENOMIC DNA]</scope>
    <source>
        <strain evidence="4">JCM 17442</strain>
    </source>
</reference>
<organism evidence="3 4">
    <name type="scientific">Frondihabitans peucedani</name>
    <dbReference type="NCBI Taxonomy" id="598626"/>
    <lineage>
        <taxon>Bacteria</taxon>
        <taxon>Bacillati</taxon>
        <taxon>Actinomycetota</taxon>
        <taxon>Actinomycetes</taxon>
        <taxon>Micrococcales</taxon>
        <taxon>Microbacteriaceae</taxon>
        <taxon>Frondihabitans</taxon>
    </lineage>
</organism>
<dbReference type="Proteomes" id="UP001501594">
    <property type="component" value="Unassembled WGS sequence"/>
</dbReference>
<dbReference type="PANTHER" id="PTHR30388">
    <property type="entry name" value="ALDEHYDE OXIDOREDUCTASE MOLYBDENUM COFACTOR ASSEMBLY PROTEIN"/>
    <property type="match status" value="1"/>
</dbReference>
<dbReference type="Pfam" id="PF13478">
    <property type="entry name" value="XdhC_C"/>
    <property type="match status" value="1"/>
</dbReference>
<dbReference type="EMBL" id="BAABAU010000004">
    <property type="protein sequence ID" value="GAA4267508.1"/>
    <property type="molecule type" value="Genomic_DNA"/>
</dbReference>
<keyword evidence="4" id="KW-1185">Reference proteome</keyword>
<dbReference type="Gene3D" id="3.40.50.720">
    <property type="entry name" value="NAD(P)-binding Rossmann-like Domain"/>
    <property type="match status" value="1"/>
</dbReference>
<feature type="domain" description="XdhC Rossmann" evidence="2">
    <location>
        <begin position="176"/>
        <end position="316"/>
    </location>
</feature>
<gene>
    <name evidence="3" type="ORF">GCM10022256_31200</name>
</gene>
<protein>
    <submittedName>
        <fullName evidence="3">XdhC family protein</fullName>
    </submittedName>
</protein>
<comment type="caution">
    <text evidence="3">The sequence shown here is derived from an EMBL/GenBank/DDBJ whole genome shotgun (WGS) entry which is preliminary data.</text>
</comment>
<dbReference type="InterPro" id="IPR052698">
    <property type="entry name" value="MoCofactor_Util/Proc"/>
</dbReference>
<evidence type="ECO:0000313" key="3">
    <source>
        <dbReference type="EMBL" id="GAA4267508.1"/>
    </source>
</evidence>